<sequence>MEIDKPITVALLAMEQSSFCYKACFRCETPIPNTTPSPTFCNTCNGSPNPFKRLFRLLFSIATDTRVITVVCFDRDARVIFGCSAQQFFDFATQHPDAAKNANHALVGELFRVVLTKPKRGKAEHLRMTSVVPLRTAFQPVIETLKELNQVEQNGDKTA</sequence>
<reference evidence="3" key="1">
    <citation type="submission" date="2025-08" db="UniProtKB">
        <authorList>
            <consortium name="RefSeq"/>
        </authorList>
    </citation>
    <scope>IDENTIFICATION</scope>
    <source>
        <tissue evidence="3">Fruit stalk</tissue>
    </source>
</reference>
<proteinExistence type="predicted"/>
<dbReference type="SUPFAM" id="SSF50249">
    <property type="entry name" value="Nucleic acid-binding proteins"/>
    <property type="match status" value="1"/>
</dbReference>
<keyword evidence="2" id="KW-1185">Reference proteome</keyword>
<dbReference type="Pfam" id="PF08646">
    <property type="entry name" value="Rep_fac-A_C"/>
    <property type="match status" value="1"/>
</dbReference>
<protein>
    <submittedName>
        <fullName evidence="3">Uncharacterized protein LOC111292949</fullName>
    </submittedName>
</protein>
<name>A0A6P5YMP3_DURZI</name>
<dbReference type="Proteomes" id="UP000515121">
    <property type="component" value="Unplaced"/>
</dbReference>
<accession>A0A6P5YMP3</accession>
<dbReference type="InterPro" id="IPR013955">
    <property type="entry name" value="Rep_factor-A_C"/>
</dbReference>
<evidence type="ECO:0000259" key="1">
    <source>
        <dbReference type="Pfam" id="PF08646"/>
    </source>
</evidence>
<organism evidence="2 3">
    <name type="scientific">Durio zibethinus</name>
    <name type="common">Durian</name>
    <dbReference type="NCBI Taxonomy" id="66656"/>
    <lineage>
        <taxon>Eukaryota</taxon>
        <taxon>Viridiplantae</taxon>
        <taxon>Streptophyta</taxon>
        <taxon>Embryophyta</taxon>
        <taxon>Tracheophyta</taxon>
        <taxon>Spermatophyta</taxon>
        <taxon>Magnoliopsida</taxon>
        <taxon>eudicotyledons</taxon>
        <taxon>Gunneridae</taxon>
        <taxon>Pentapetalae</taxon>
        <taxon>rosids</taxon>
        <taxon>malvids</taxon>
        <taxon>Malvales</taxon>
        <taxon>Malvaceae</taxon>
        <taxon>Helicteroideae</taxon>
        <taxon>Durio</taxon>
    </lineage>
</organism>
<dbReference type="Gene3D" id="2.40.50.140">
    <property type="entry name" value="Nucleic acid-binding proteins"/>
    <property type="match status" value="1"/>
</dbReference>
<dbReference type="KEGG" id="dzi:111292949"/>
<dbReference type="InterPro" id="IPR012340">
    <property type="entry name" value="NA-bd_OB-fold"/>
</dbReference>
<dbReference type="AlphaFoldDB" id="A0A6P5YMP3"/>
<evidence type="ECO:0000313" key="3">
    <source>
        <dbReference type="RefSeq" id="XP_022741346.1"/>
    </source>
</evidence>
<dbReference type="RefSeq" id="XP_022741346.1">
    <property type="nucleotide sequence ID" value="XM_022885611.1"/>
</dbReference>
<dbReference type="GeneID" id="111292949"/>
<gene>
    <name evidence="3" type="primary">LOC111292949</name>
</gene>
<dbReference type="OrthoDB" id="1922776at2759"/>
<feature type="domain" description="Replication factor A C-terminal" evidence="1">
    <location>
        <begin position="12"/>
        <end position="105"/>
    </location>
</feature>
<evidence type="ECO:0000313" key="2">
    <source>
        <dbReference type="Proteomes" id="UP000515121"/>
    </source>
</evidence>